<evidence type="ECO:0000256" key="2">
    <source>
        <dbReference type="ARBA" id="ARBA00022771"/>
    </source>
</evidence>
<feature type="compositionally biased region" description="Basic and acidic residues" evidence="5">
    <location>
        <begin position="1"/>
        <end position="11"/>
    </location>
</feature>
<dbReference type="PROSITE" id="PS51397">
    <property type="entry name" value="WLM"/>
    <property type="match status" value="1"/>
</dbReference>
<feature type="compositionally biased region" description="Basic residues" evidence="5">
    <location>
        <begin position="175"/>
        <end position="186"/>
    </location>
</feature>
<dbReference type="Proteomes" id="UP001163846">
    <property type="component" value="Unassembled WGS sequence"/>
</dbReference>
<dbReference type="PANTHER" id="PTHR46622">
    <property type="entry name" value="DNA-DEPENDENT METALLOPROTEASE WSS1"/>
    <property type="match status" value="1"/>
</dbReference>
<dbReference type="InterPro" id="IPR001876">
    <property type="entry name" value="Znf_RanBP2"/>
</dbReference>
<gene>
    <name evidence="8" type="ORF">F5878DRAFT_548052</name>
</gene>
<keyword evidence="1" id="KW-0479">Metal-binding</keyword>
<dbReference type="InterPro" id="IPR053000">
    <property type="entry name" value="WSS1-like_metalloprotease"/>
</dbReference>
<dbReference type="InterPro" id="IPR036443">
    <property type="entry name" value="Znf_RanBP2_sf"/>
</dbReference>
<dbReference type="Pfam" id="PF08325">
    <property type="entry name" value="WLM"/>
    <property type="match status" value="1"/>
</dbReference>
<protein>
    <submittedName>
        <fullName evidence="8">WLM domain-containing protein</fullName>
    </submittedName>
</protein>
<comment type="caution">
    <text evidence="8">The sequence shown here is derived from an EMBL/GenBank/DDBJ whole genome shotgun (WGS) entry which is preliminary data.</text>
</comment>
<dbReference type="Gene3D" id="4.10.1060.10">
    <property type="entry name" value="Zinc finger, RanBP2-type"/>
    <property type="match status" value="1"/>
</dbReference>
<dbReference type="SUPFAM" id="SSF90209">
    <property type="entry name" value="Ran binding protein zinc finger-like"/>
    <property type="match status" value="1"/>
</dbReference>
<dbReference type="GO" id="GO:0008237">
    <property type="term" value="F:metallopeptidase activity"/>
    <property type="evidence" value="ECO:0007669"/>
    <property type="project" value="TreeGrafter"/>
</dbReference>
<dbReference type="PROSITE" id="PS01358">
    <property type="entry name" value="ZF_RANBP2_1"/>
    <property type="match status" value="1"/>
</dbReference>
<keyword evidence="9" id="KW-1185">Reference proteome</keyword>
<organism evidence="8 9">
    <name type="scientific">Lentinula raphanica</name>
    <dbReference type="NCBI Taxonomy" id="153919"/>
    <lineage>
        <taxon>Eukaryota</taxon>
        <taxon>Fungi</taxon>
        <taxon>Dikarya</taxon>
        <taxon>Basidiomycota</taxon>
        <taxon>Agaricomycotina</taxon>
        <taxon>Agaricomycetes</taxon>
        <taxon>Agaricomycetidae</taxon>
        <taxon>Agaricales</taxon>
        <taxon>Marasmiineae</taxon>
        <taxon>Omphalotaceae</taxon>
        <taxon>Lentinula</taxon>
    </lineage>
</organism>
<dbReference type="InterPro" id="IPR013536">
    <property type="entry name" value="WLM_dom"/>
</dbReference>
<keyword evidence="2 4" id="KW-0863">Zinc-finger</keyword>
<evidence type="ECO:0000313" key="9">
    <source>
        <dbReference type="Proteomes" id="UP001163846"/>
    </source>
</evidence>
<dbReference type="GO" id="GO:0006281">
    <property type="term" value="P:DNA repair"/>
    <property type="evidence" value="ECO:0007669"/>
    <property type="project" value="TreeGrafter"/>
</dbReference>
<feature type="compositionally biased region" description="Low complexity" evidence="5">
    <location>
        <begin position="262"/>
        <end position="275"/>
    </location>
</feature>
<evidence type="ECO:0000259" key="7">
    <source>
        <dbReference type="PROSITE" id="PS51397"/>
    </source>
</evidence>
<keyword evidence="3" id="KW-0862">Zinc</keyword>
<dbReference type="PANTHER" id="PTHR46622:SF1">
    <property type="entry name" value="DNA-DEPENDENT METALLOPROTEASE WSS1"/>
    <property type="match status" value="1"/>
</dbReference>
<dbReference type="GO" id="GO:0008270">
    <property type="term" value="F:zinc ion binding"/>
    <property type="evidence" value="ECO:0007669"/>
    <property type="project" value="UniProtKB-KW"/>
</dbReference>
<evidence type="ECO:0000259" key="6">
    <source>
        <dbReference type="PROSITE" id="PS50199"/>
    </source>
</evidence>
<dbReference type="GO" id="GO:0005634">
    <property type="term" value="C:nucleus"/>
    <property type="evidence" value="ECO:0007669"/>
    <property type="project" value="TreeGrafter"/>
</dbReference>
<feature type="domain" description="RanBP2-type" evidence="6">
    <location>
        <begin position="411"/>
        <end position="441"/>
    </location>
</feature>
<evidence type="ECO:0000256" key="3">
    <source>
        <dbReference type="ARBA" id="ARBA00022833"/>
    </source>
</evidence>
<evidence type="ECO:0000256" key="5">
    <source>
        <dbReference type="SAM" id="MobiDB-lite"/>
    </source>
</evidence>
<sequence length="457" mass="50657">MVHSRFNEKETNPNPHINFITPLPADDSEDARQLLRALAAQVRPIMKTHAFTVNSLEEYEHNVVFAGRNWNHGETIELVLRRPGGSFLPSSWLMSTLCHEVRSLRHMNHGPAFQALWRTLRNEVRQLQNRGYYGDGCWSAGTRLADSVVVPGSGMGLDTGDLPEYICGGAQSKTRPSHLRQRRGPRPPREVVASNKTGKQTAKQRKAGSRVTSKYAFQGEGLFLGTGDKGLGYRKQAHSKRAREERALAIERRTQALRHSSIRSFTSSTASTSNSGEDDCLEDTGIIFESNTDRKQALLDANQDSDEFFRTLSSRTAWQESQNDFIFTGQGCSDVVISSLDESGPITNSKSDGKRKTNGFEQSAEPPTKIRKKASLNMGLGRQIETKPASQKREASGMTDKGLTMSRVEKRATVTWSCLVCTLENQPLHLACAACNTEKGRSSLTVKTSSILIQEDL</sequence>
<evidence type="ECO:0000256" key="1">
    <source>
        <dbReference type="ARBA" id="ARBA00022723"/>
    </source>
</evidence>
<dbReference type="AlphaFoldDB" id="A0AA38U517"/>
<reference evidence="8" key="1">
    <citation type="submission" date="2022-08" db="EMBL/GenBank/DDBJ databases">
        <authorList>
            <consortium name="DOE Joint Genome Institute"/>
            <person name="Min B."/>
            <person name="Riley R."/>
            <person name="Sierra-Patev S."/>
            <person name="Naranjo-Ortiz M."/>
            <person name="Looney B."/>
            <person name="Konkel Z."/>
            <person name="Slot J.C."/>
            <person name="Sakamoto Y."/>
            <person name="Steenwyk J.L."/>
            <person name="Rokas A."/>
            <person name="Carro J."/>
            <person name="Camarero S."/>
            <person name="Ferreira P."/>
            <person name="Molpeceres G."/>
            <person name="Ruiz-Duenas F.J."/>
            <person name="Serrano A."/>
            <person name="Henrissat B."/>
            <person name="Drula E."/>
            <person name="Hughes K.W."/>
            <person name="Mata J.L."/>
            <person name="Ishikawa N.K."/>
            <person name="Vargas-Isla R."/>
            <person name="Ushijima S."/>
            <person name="Smith C.A."/>
            <person name="Ahrendt S."/>
            <person name="Andreopoulos W."/>
            <person name="He G."/>
            <person name="Labutti K."/>
            <person name="Lipzen A."/>
            <person name="Ng V."/>
            <person name="Sandor L."/>
            <person name="Barry K."/>
            <person name="Martinez A.T."/>
            <person name="Xiao Y."/>
            <person name="Gibbons J.G."/>
            <person name="Terashima K."/>
            <person name="Hibbett D.S."/>
            <person name="Grigoriev I.V."/>
        </authorList>
    </citation>
    <scope>NUCLEOTIDE SEQUENCE</scope>
    <source>
        <strain evidence="8">TFB9207</strain>
    </source>
</reference>
<feature type="domain" description="WLM" evidence="7">
    <location>
        <begin position="8"/>
        <end position="255"/>
    </location>
</feature>
<feature type="region of interest" description="Disordered" evidence="5">
    <location>
        <begin position="343"/>
        <end position="400"/>
    </location>
</feature>
<evidence type="ECO:0000313" key="8">
    <source>
        <dbReference type="EMBL" id="KAJ3832512.1"/>
    </source>
</evidence>
<name>A0AA38U517_9AGAR</name>
<dbReference type="EMBL" id="MU806936">
    <property type="protein sequence ID" value="KAJ3832512.1"/>
    <property type="molecule type" value="Genomic_DNA"/>
</dbReference>
<feature type="region of interest" description="Disordered" evidence="5">
    <location>
        <begin position="1"/>
        <end position="22"/>
    </location>
</feature>
<feature type="region of interest" description="Disordered" evidence="5">
    <location>
        <begin position="259"/>
        <end position="279"/>
    </location>
</feature>
<evidence type="ECO:0000256" key="4">
    <source>
        <dbReference type="PROSITE-ProRule" id="PRU00322"/>
    </source>
</evidence>
<proteinExistence type="predicted"/>
<feature type="region of interest" description="Disordered" evidence="5">
    <location>
        <begin position="168"/>
        <end position="211"/>
    </location>
</feature>
<dbReference type="PROSITE" id="PS50199">
    <property type="entry name" value="ZF_RANBP2_2"/>
    <property type="match status" value="1"/>
</dbReference>
<accession>A0AA38U517</accession>